<dbReference type="STRING" id="685588.A0A067SMZ0"/>
<accession>A0A067SMZ0</accession>
<feature type="transmembrane region" description="Helical" evidence="1">
    <location>
        <begin position="427"/>
        <end position="450"/>
    </location>
</feature>
<feature type="transmembrane region" description="Helical" evidence="1">
    <location>
        <begin position="538"/>
        <end position="562"/>
    </location>
</feature>
<dbReference type="OrthoDB" id="5392263at2759"/>
<reference evidence="3" key="1">
    <citation type="journal article" date="2014" name="Proc. Natl. Acad. Sci. U.S.A.">
        <title>Extensive sampling of basidiomycete genomes demonstrates inadequacy of the white-rot/brown-rot paradigm for wood decay fungi.</title>
        <authorList>
            <person name="Riley R."/>
            <person name="Salamov A.A."/>
            <person name="Brown D.W."/>
            <person name="Nagy L.G."/>
            <person name="Floudas D."/>
            <person name="Held B.W."/>
            <person name="Levasseur A."/>
            <person name="Lombard V."/>
            <person name="Morin E."/>
            <person name="Otillar R."/>
            <person name="Lindquist E.A."/>
            <person name="Sun H."/>
            <person name="LaButti K.M."/>
            <person name="Schmutz J."/>
            <person name="Jabbour D."/>
            <person name="Luo H."/>
            <person name="Baker S.E."/>
            <person name="Pisabarro A.G."/>
            <person name="Walton J.D."/>
            <person name="Blanchette R.A."/>
            <person name="Henrissat B."/>
            <person name="Martin F."/>
            <person name="Cullen D."/>
            <person name="Hibbett D.S."/>
            <person name="Grigoriev I.V."/>
        </authorList>
    </citation>
    <scope>NUCLEOTIDE SEQUENCE [LARGE SCALE GENOMIC DNA]</scope>
    <source>
        <strain evidence="3">CBS 339.88</strain>
    </source>
</reference>
<keyword evidence="3" id="KW-1185">Reference proteome</keyword>
<evidence type="ECO:0000313" key="2">
    <source>
        <dbReference type="EMBL" id="KDR69054.1"/>
    </source>
</evidence>
<feature type="transmembrane region" description="Helical" evidence="1">
    <location>
        <begin position="189"/>
        <end position="209"/>
    </location>
</feature>
<feature type="transmembrane region" description="Helical" evidence="1">
    <location>
        <begin position="229"/>
        <end position="247"/>
    </location>
</feature>
<feature type="transmembrane region" description="Helical" evidence="1">
    <location>
        <begin position="103"/>
        <end position="122"/>
    </location>
</feature>
<dbReference type="HOGENOM" id="CLU_015738_0_0_1"/>
<evidence type="ECO:0000256" key="1">
    <source>
        <dbReference type="SAM" id="Phobius"/>
    </source>
</evidence>
<dbReference type="EMBL" id="KL142404">
    <property type="protein sequence ID" value="KDR69054.1"/>
    <property type="molecule type" value="Genomic_DNA"/>
</dbReference>
<keyword evidence="1" id="KW-0812">Transmembrane</keyword>
<dbReference type="Proteomes" id="UP000027222">
    <property type="component" value="Unassembled WGS sequence"/>
</dbReference>
<feature type="non-terminal residue" evidence="2">
    <location>
        <position position="1"/>
    </location>
</feature>
<gene>
    <name evidence="2" type="ORF">GALMADRAFT_77750</name>
</gene>
<dbReference type="AlphaFoldDB" id="A0A067SMZ0"/>
<proteinExistence type="predicted"/>
<name>A0A067SMZ0_GALM3</name>
<evidence type="ECO:0000313" key="3">
    <source>
        <dbReference type="Proteomes" id="UP000027222"/>
    </source>
</evidence>
<protein>
    <submittedName>
        <fullName evidence="2">Uncharacterized protein</fullName>
    </submittedName>
</protein>
<keyword evidence="1" id="KW-0472">Membrane</keyword>
<organism evidence="2 3">
    <name type="scientific">Galerina marginata (strain CBS 339.88)</name>
    <dbReference type="NCBI Taxonomy" id="685588"/>
    <lineage>
        <taxon>Eukaryota</taxon>
        <taxon>Fungi</taxon>
        <taxon>Dikarya</taxon>
        <taxon>Basidiomycota</taxon>
        <taxon>Agaricomycotina</taxon>
        <taxon>Agaricomycetes</taxon>
        <taxon>Agaricomycetidae</taxon>
        <taxon>Agaricales</taxon>
        <taxon>Agaricineae</taxon>
        <taxon>Strophariaceae</taxon>
        <taxon>Galerina</taxon>
    </lineage>
</organism>
<sequence>IAILVIACIGTSNAVNFDQCLKDINNMTIDGKTDNHGRPLPPSTNNATSITYELCVSQCGAGQEPFQWTMFSQEFSSWLLPWLALLSQLPFGANDKLHNLESMLLTLGSPTLAAYSLVLTVLNGRWIAQLFSNYRYANVQSAVRILSSLQQSPLRVDADDGLLASLVALPQNDDWWTELVVWLDYTHTWSISAGASIAWVILAYIFTIVDYFSQSVLVTLDSNGQGVGSVGSLWLWLLPIVVGWLQISPKCDSNRLNQALERANAIAFVATSNSPPRHASEITERRAISLRLAEDDEARLDERATPPIFNYARSLPWVHDVMVVSDIFHNVSERNREHDPLMGTEWRDRNTDDGSQLTAFQVREYCVQREGSEKRRKRRWGLDDSIISRVCIASALALMLQWGTTIAAVIIVWFTPTVGLGCRSGSYILYGLLSTLAWMLLLMSSVLTYYSTRHPARSFKQHSFRALRSRLARWLAIFLRRSGKLVAITNAVWVVSTGMVQFSSFYDRCYCNSSVLWLGKNAYDVINLTHDDAVSMRAAWIGGFSLAAAVAAIFSGFVSLYVDPPFPS</sequence>
<keyword evidence="1" id="KW-1133">Transmembrane helix</keyword>
<feature type="transmembrane region" description="Helical" evidence="1">
    <location>
        <begin position="386"/>
        <end position="415"/>
    </location>
</feature>